<evidence type="ECO:0000256" key="7">
    <source>
        <dbReference type="ARBA" id="ARBA00023157"/>
    </source>
</evidence>
<comment type="function">
    <text evidence="1">Acts as a defensive agent. Recognizes blood group fucosylated oligosaccharides including A, B, H and Lewis B-type antigens. Does not recognize Lewis A antigen and has low affinity for monovalent haptens.</text>
</comment>
<dbReference type="Proteomes" id="UP000770717">
    <property type="component" value="Unassembled WGS sequence"/>
</dbReference>
<proteinExistence type="inferred from homology"/>
<keyword evidence="5" id="KW-0430">Lectin</keyword>
<keyword evidence="7" id="KW-1015">Disulfide bond</keyword>
<dbReference type="GO" id="GO:0010185">
    <property type="term" value="P:regulation of cellular defense response"/>
    <property type="evidence" value="ECO:0007669"/>
    <property type="project" value="UniProtKB-ARBA"/>
</dbReference>
<keyword evidence="10" id="KW-1185">Reference proteome</keyword>
<accession>A0A8J6EEX0</accession>
<evidence type="ECO:0000256" key="3">
    <source>
        <dbReference type="ARBA" id="ARBA00011233"/>
    </source>
</evidence>
<dbReference type="GO" id="GO:0001868">
    <property type="term" value="P:regulation of complement activation, lectin pathway"/>
    <property type="evidence" value="ECO:0007669"/>
    <property type="project" value="UniProtKB-ARBA"/>
</dbReference>
<dbReference type="PANTHER" id="PTHR45713">
    <property type="entry name" value="FTP DOMAIN-CONTAINING PROTEIN"/>
    <property type="match status" value="1"/>
</dbReference>
<evidence type="ECO:0000256" key="2">
    <source>
        <dbReference type="ARBA" id="ARBA00010147"/>
    </source>
</evidence>
<dbReference type="Gene3D" id="2.60.120.260">
    <property type="entry name" value="Galactose-binding domain-like"/>
    <property type="match status" value="1"/>
</dbReference>
<gene>
    <name evidence="9" type="ORF">GDO78_014221</name>
</gene>
<dbReference type="InterPro" id="IPR051941">
    <property type="entry name" value="BG_Antigen-Binding_Lectin"/>
</dbReference>
<evidence type="ECO:0000313" key="10">
    <source>
        <dbReference type="Proteomes" id="UP000770717"/>
    </source>
</evidence>
<keyword evidence="4" id="KW-0479">Metal-binding</keyword>
<evidence type="ECO:0000256" key="5">
    <source>
        <dbReference type="ARBA" id="ARBA00022734"/>
    </source>
</evidence>
<dbReference type="GO" id="GO:0046872">
    <property type="term" value="F:metal ion binding"/>
    <property type="evidence" value="ECO:0007669"/>
    <property type="project" value="UniProtKB-KW"/>
</dbReference>
<dbReference type="SUPFAM" id="SSF49785">
    <property type="entry name" value="Galactose-binding domain-like"/>
    <property type="match status" value="1"/>
</dbReference>
<evidence type="ECO:0000256" key="4">
    <source>
        <dbReference type="ARBA" id="ARBA00022723"/>
    </source>
</evidence>
<sequence>MGYAKNAIDDVKDTTYKDGSCTHTTKTPNPWWQVDLQQVYSISKVIITNRLDCCSDRLLGAQVRIGNSPDNNNPVCGTVTSLASATLPFCCNGMVGQYISVVIPGRSEYLTLCEVEVYGDPVKGCH</sequence>
<organism evidence="9 10">
    <name type="scientific">Eleutherodactylus coqui</name>
    <name type="common">Puerto Rican coqui</name>
    <dbReference type="NCBI Taxonomy" id="57060"/>
    <lineage>
        <taxon>Eukaryota</taxon>
        <taxon>Metazoa</taxon>
        <taxon>Chordata</taxon>
        <taxon>Craniata</taxon>
        <taxon>Vertebrata</taxon>
        <taxon>Euteleostomi</taxon>
        <taxon>Amphibia</taxon>
        <taxon>Batrachia</taxon>
        <taxon>Anura</taxon>
        <taxon>Neobatrachia</taxon>
        <taxon>Hyloidea</taxon>
        <taxon>Eleutherodactylidae</taxon>
        <taxon>Eleutherodactylinae</taxon>
        <taxon>Eleutherodactylus</taxon>
        <taxon>Eleutherodactylus</taxon>
    </lineage>
</organism>
<evidence type="ECO:0000256" key="6">
    <source>
        <dbReference type="ARBA" id="ARBA00022837"/>
    </source>
</evidence>
<protein>
    <recommendedName>
        <fullName evidence="8">Fucolectin tachylectin-4 pentraxin-1 domain-containing protein</fullName>
    </recommendedName>
</protein>
<dbReference type="SMART" id="SM00607">
    <property type="entry name" value="FTP"/>
    <property type="match status" value="1"/>
</dbReference>
<dbReference type="InterPro" id="IPR008979">
    <property type="entry name" value="Galactose-bd-like_sf"/>
</dbReference>
<dbReference type="GO" id="GO:0042806">
    <property type="term" value="F:fucose binding"/>
    <property type="evidence" value="ECO:0007669"/>
    <property type="project" value="UniProtKB-ARBA"/>
</dbReference>
<dbReference type="InterPro" id="IPR006585">
    <property type="entry name" value="FTP1"/>
</dbReference>
<evidence type="ECO:0000313" key="9">
    <source>
        <dbReference type="EMBL" id="KAG9467830.1"/>
    </source>
</evidence>
<feature type="domain" description="Fucolectin tachylectin-4 pentraxin-1" evidence="8">
    <location>
        <begin position="2"/>
        <end position="123"/>
    </location>
</feature>
<keyword evidence="6" id="KW-0106">Calcium</keyword>
<dbReference type="AlphaFoldDB" id="A0A8J6EEX0"/>
<dbReference type="EMBL" id="WNTK01001171">
    <property type="protein sequence ID" value="KAG9467830.1"/>
    <property type="molecule type" value="Genomic_DNA"/>
</dbReference>
<evidence type="ECO:0000259" key="8">
    <source>
        <dbReference type="SMART" id="SM00607"/>
    </source>
</evidence>
<dbReference type="PANTHER" id="PTHR45713:SF11">
    <property type="entry name" value="FUCOLECTIN TACHYLECTIN-4 PENTRAXIN-1 DOMAIN-CONTAINING PROTEIN"/>
    <property type="match status" value="1"/>
</dbReference>
<name>A0A8J6EEX0_ELECQ</name>
<dbReference type="Pfam" id="PF22633">
    <property type="entry name" value="F5_F8_type_C_2"/>
    <property type="match status" value="1"/>
</dbReference>
<comment type="caution">
    <text evidence="9">The sequence shown here is derived from an EMBL/GenBank/DDBJ whole genome shotgun (WGS) entry which is preliminary data.</text>
</comment>
<comment type="subunit">
    <text evidence="3">Homotrimer.</text>
</comment>
<comment type="similarity">
    <text evidence="2">Belongs to the fucolectin family.</text>
</comment>
<evidence type="ECO:0000256" key="1">
    <source>
        <dbReference type="ARBA" id="ARBA00002219"/>
    </source>
</evidence>
<reference evidence="9" key="1">
    <citation type="thesis" date="2020" institute="ProQuest LLC" country="789 East Eisenhower Parkway, Ann Arbor, MI, USA">
        <title>Comparative Genomics and Chromosome Evolution.</title>
        <authorList>
            <person name="Mudd A.B."/>
        </authorList>
    </citation>
    <scope>NUCLEOTIDE SEQUENCE</scope>
    <source>
        <strain evidence="9">HN-11 Male</strain>
        <tissue evidence="9">Kidney and liver</tissue>
    </source>
</reference>
<dbReference type="OrthoDB" id="547680at2759"/>